<dbReference type="PANTHER" id="PTHR37953:SF1">
    <property type="entry name" value="UPF0127 PROTEIN MJ1496"/>
    <property type="match status" value="1"/>
</dbReference>
<dbReference type="PANTHER" id="PTHR37953">
    <property type="entry name" value="UPF0127 PROTEIN MJ1496"/>
    <property type="match status" value="1"/>
</dbReference>
<evidence type="ECO:0000256" key="1">
    <source>
        <dbReference type="SAM" id="Phobius"/>
    </source>
</evidence>
<dbReference type="Proteomes" id="UP000029387">
    <property type="component" value="Unassembled WGS sequence"/>
</dbReference>
<gene>
    <name evidence="2" type="ORF">AAA799P11_01043</name>
</gene>
<reference evidence="2 3" key="1">
    <citation type="submission" date="2014-06" db="EMBL/GenBank/DDBJ databases">
        <authorList>
            <person name="Ngugi D.K."/>
            <person name="Blom J."/>
            <person name="Alam I."/>
            <person name="Rashid M."/>
            <person name="Baalawi W."/>
            <person name="Zhang G."/>
            <person name="Hikmawan T."/>
            <person name="Guan Y."/>
            <person name="Antunes A."/>
            <person name="Siam R."/>
            <person name="El-Dorry H."/>
            <person name="Bajic V."/>
            <person name="Stingl U."/>
        </authorList>
    </citation>
    <scope>NUCLEOTIDE SEQUENCE [LARGE SCALE GENOMIC DNA]</scope>
    <source>
        <strain evidence="2">SCGC AAA799-P11</strain>
    </source>
</reference>
<dbReference type="AlphaFoldDB" id="A0A087RYK2"/>
<dbReference type="EMBL" id="JOSZ01000016">
    <property type="protein sequence ID" value="KFM18556.1"/>
    <property type="molecule type" value="Genomic_DNA"/>
</dbReference>
<comment type="caution">
    <text evidence="2">The sequence shown here is derived from an EMBL/GenBank/DDBJ whole genome shotgun (WGS) entry which is preliminary data.</text>
</comment>
<evidence type="ECO:0000313" key="2">
    <source>
        <dbReference type="EMBL" id="KFM18556.1"/>
    </source>
</evidence>
<organism evidence="2 3">
    <name type="scientific">Marine Group I thaumarchaeote SCGC AAA799-P11</name>
    <dbReference type="NCBI Taxonomy" id="1502295"/>
    <lineage>
        <taxon>Archaea</taxon>
        <taxon>Nitrososphaerota</taxon>
        <taxon>Marine Group I</taxon>
    </lineage>
</organism>
<keyword evidence="1" id="KW-0812">Transmembrane</keyword>
<accession>A0A087RYK2</accession>
<dbReference type="InterPro" id="IPR038695">
    <property type="entry name" value="Saro_0823-like_sf"/>
</dbReference>
<keyword evidence="1" id="KW-1133">Transmembrane helix</keyword>
<protein>
    <submittedName>
        <fullName evidence="2">Putative ACR protein</fullName>
    </submittedName>
</protein>
<dbReference type="Pfam" id="PF02643">
    <property type="entry name" value="DUF192"/>
    <property type="match status" value="1"/>
</dbReference>
<keyword evidence="3" id="KW-1185">Reference proteome</keyword>
<name>A0A087RYK2_9ARCH</name>
<dbReference type="PATRIC" id="fig|1502295.3.peg.1004"/>
<proteinExistence type="predicted"/>
<sequence>MTTRAQALIPISIAAVIIGIVGLMSIPSESKLESVEFPVGTIKVDDVPLEVQIADTEPRRVRGLMFQDQLPYDQGMIFVFGEPGLYSLWMLNMQFPLDMIWFDENGKVVHIEQDVPPCKAALEIATCQSVVPENEAVYILEVTAGFVEQNNITKDSVLTIISI</sequence>
<dbReference type="InterPro" id="IPR003795">
    <property type="entry name" value="DUF192"/>
</dbReference>
<feature type="transmembrane region" description="Helical" evidence="1">
    <location>
        <begin position="7"/>
        <end position="26"/>
    </location>
</feature>
<keyword evidence="1" id="KW-0472">Membrane</keyword>
<dbReference type="Gene3D" id="2.60.120.1140">
    <property type="entry name" value="Protein of unknown function DUF192"/>
    <property type="match status" value="1"/>
</dbReference>
<evidence type="ECO:0000313" key="3">
    <source>
        <dbReference type="Proteomes" id="UP000029387"/>
    </source>
</evidence>